<proteinExistence type="predicted"/>
<reference evidence="2" key="2">
    <citation type="submission" date="2006-09" db="EMBL/GenBank/DDBJ databases">
        <title>The genome sequence of Plasmodium falciparum Dd2.</title>
        <authorList>
            <consortium name="The Broad Institute Genome Sequencing Platform"/>
            <person name="Birren B."/>
            <person name="Lander E."/>
            <person name="Galagan J."/>
            <person name="Nusbaum C."/>
            <person name="Devon K."/>
            <person name="Henn M."/>
            <person name="Jaffe D."/>
            <person name="Butler J."/>
            <person name="Alvarez P."/>
            <person name="Gnerre S."/>
            <person name="Grabherr M."/>
            <person name="Kleber M."/>
            <person name="Mauceli E."/>
            <person name="Brockman W."/>
            <person name="MacCallum I.A."/>
            <person name="Rounsley S."/>
            <person name="Young S."/>
            <person name="LaButti K."/>
            <person name="Pushparaj V."/>
            <person name="DeCaprio D."/>
            <person name="Crawford M."/>
            <person name="Koehrsen M."/>
            <person name="Engels R."/>
            <person name="Montgomery P."/>
            <person name="Pearson M."/>
            <person name="Howarth C."/>
            <person name="Larson L."/>
            <person name="Luoma S."/>
            <person name="White J."/>
            <person name="Kodira C."/>
            <person name="Zeng Q."/>
            <person name="O'Leary S."/>
            <person name="Yandava C."/>
            <person name="Alvarado L."/>
            <person name="Wirth D."/>
            <person name="Volkman S."/>
            <person name="Hartl D."/>
        </authorList>
    </citation>
    <scope>NUCLEOTIDE SEQUENCE [LARGE SCALE GENOMIC DNA]</scope>
</reference>
<protein>
    <submittedName>
        <fullName evidence="1">Uncharacterized protein</fullName>
    </submittedName>
</protein>
<accession>A0A0L7M5F1</accession>
<sequence>MYNIKNMYNMKSMDNTKGIHKNKSGDYNIKGVNNTKDINHASNIQTNYNNVHYNEMGCDNIYKKYSFALIYTKNKKPILIFKTNTYITSSNDIK</sequence>
<reference evidence="2" key="1">
    <citation type="submission" date="2006-09" db="EMBL/GenBank/DDBJ databases">
        <title>Annotation of Plasmodium falciparum Dd2.</title>
        <authorList>
            <consortium name="The Broad Institute Genome Sequencing Platform"/>
            <person name="Volkman S.K."/>
            <person name="Neafsey D.E."/>
            <person name="Dash A.P."/>
            <person name="Chitnis C.E."/>
            <person name="Hartl D.L."/>
            <person name="Young S.K."/>
            <person name="Zeng Q."/>
            <person name="Koehrsen M."/>
            <person name="Alvarado L."/>
            <person name="Berlin A."/>
            <person name="Borenstein D."/>
            <person name="Chapman S.B."/>
            <person name="Chen Z."/>
            <person name="Engels R."/>
            <person name="Freedman E."/>
            <person name="Gellesch M."/>
            <person name="Goldberg J."/>
            <person name="Griggs A."/>
            <person name="Gujja S."/>
            <person name="Heilman E.R."/>
            <person name="Heiman D.I."/>
            <person name="Howarth C."/>
            <person name="Jen D."/>
            <person name="Larson L."/>
            <person name="Mehta T."/>
            <person name="Neiman D."/>
            <person name="Park D."/>
            <person name="Pearson M."/>
            <person name="Roberts A."/>
            <person name="Saif S."/>
            <person name="Shea T."/>
            <person name="Shenoy N."/>
            <person name="Sisk P."/>
            <person name="Stolte C."/>
            <person name="Sykes S."/>
            <person name="Walk T."/>
            <person name="White J."/>
            <person name="Yandava C."/>
            <person name="Haas B."/>
            <person name="Henn M.R."/>
            <person name="Nusbaum C."/>
            <person name="Birren B."/>
        </authorList>
    </citation>
    <scope>NUCLEOTIDE SEQUENCE [LARGE SCALE GENOMIC DNA]</scope>
</reference>
<dbReference type="EMBL" id="DS016874">
    <property type="protein sequence ID" value="KOB88097.1"/>
    <property type="molecule type" value="Genomic_DNA"/>
</dbReference>
<name>A0A0L7M5F1_PLAF4</name>
<gene>
    <name evidence="1" type="ORF">PFDG_04669</name>
</gene>
<evidence type="ECO:0000313" key="2">
    <source>
        <dbReference type="Proteomes" id="UP000054282"/>
    </source>
</evidence>
<evidence type="ECO:0000313" key="1">
    <source>
        <dbReference type="EMBL" id="KOB88097.1"/>
    </source>
</evidence>
<dbReference type="AlphaFoldDB" id="A0A0L7M5F1"/>
<organism evidence="1 2">
    <name type="scientific">Plasmodium falciparum (isolate Dd2)</name>
    <dbReference type="NCBI Taxonomy" id="57267"/>
    <lineage>
        <taxon>Eukaryota</taxon>
        <taxon>Sar</taxon>
        <taxon>Alveolata</taxon>
        <taxon>Apicomplexa</taxon>
        <taxon>Aconoidasida</taxon>
        <taxon>Haemosporida</taxon>
        <taxon>Plasmodiidae</taxon>
        <taxon>Plasmodium</taxon>
        <taxon>Plasmodium (Laverania)</taxon>
    </lineage>
</organism>
<dbReference type="Proteomes" id="UP000054282">
    <property type="component" value="Unassembled WGS sequence"/>
</dbReference>
<dbReference type="KEGG" id="pfd:PFDG_04669"/>